<gene>
    <name evidence="1" type="ORF">PlMoll_1140</name>
</gene>
<evidence type="ECO:0000313" key="1">
    <source>
        <dbReference type="EMBL" id="QIQ09951.1"/>
    </source>
</evidence>
<proteinExistence type="predicted"/>
<dbReference type="AlphaFoldDB" id="A0A6G9HGX5"/>
<sequence>MTCKFENKHGTITIPKKVIENTITNIVSSLSLYPVKEVKFTEDTKDVLTFYVMLKNDGSLANYINYISLLQKSLKKAICSSLNITNFFSIIIFE</sequence>
<reference evidence="1" key="1">
    <citation type="journal article" date="2020" name="J. ISSAAS">
        <title>Lactobacilli and other gastrointestinal microbiota of Peromyscus leucopus, reservoir host for agents of Lyme disease and other zoonoses in North America.</title>
        <authorList>
            <person name="Milovic A."/>
            <person name="Bassam K."/>
            <person name="Shao H."/>
            <person name="Chatzistamou I."/>
            <person name="Tufts D.M."/>
            <person name="Diuk-Wasser M."/>
            <person name="Barbour A.G."/>
        </authorList>
    </citation>
    <scope>NUCLEOTIDE SEQUENCE</scope>
    <source>
        <strain evidence="1">LL85</strain>
    </source>
</reference>
<organism evidence="1">
    <name type="scientific">uncultured Mycoplasmataceae bacterium</name>
    <dbReference type="NCBI Taxonomy" id="300027"/>
    <lineage>
        <taxon>Bacteria</taxon>
        <taxon>Bacillati</taxon>
        <taxon>Mycoplasmatota</taxon>
        <taxon>Mollicutes</taxon>
        <taxon>Mycoplasmataceae</taxon>
        <taxon>environmental samples</taxon>
    </lineage>
</organism>
<dbReference type="EMBL" id="MN991199">
    <property type="protein sequence ID" value="QIQ09951.1"/>
    <property type="molecule type" value="Genomic_DNA"/>
</dbReference>
<accession>A0A6G9HGX5</accession>
<protein>
    <submittedName>
        <fullName evidence="1">Uncharacterized protein</fullName>
    </submittedName>
</protein>
<name>A0A6G9HGX5_9MOLU</name>